<protein>
    <submittedName>
        <fullName evidence="1">Uncharacterized protein</fullName>
    </submittedName>
</protein>
<sequence>TPSGSRATTTRVQFTHSSSYSTAMTEIQSFLVRLCQMALQASSGPPVDQGLIQQILSCGPTSHMQDDLMQHIRENNAQSVGLSDPCEISHMQDGRSLQHTLDGNRLSLDPYEKIKNPSLSESNGCSSSSNRCSSFHELQSISTSLSPEIAAEAPDEGYNHQSTPEWPNGDVHYELSKHVSDSVIESRSVGWAMAVYSHNKARNGPRRTYLKSCLGVYKCPQCDYVERPRLPRRSLRGAEPLPAKELCIVHDVELIHWACNVTLKLVDDEHAVHIYHRGIHHHAKPHAIRPNMEARTKFRDIVLVAPEIPPKS</sequence>
<feature type="non-terminal residue" evidence="1">
    <location>
        <position position="1"/>
    </location>
</feature>
<proteinExistence type="predicted"/>
<evidence type="ECO:0000313" key="1">
    <source>
        <dbReference type="EMBL" id="CRZ08273.1"/>
    </source>
</evidence>
<dbReference type="EMBL" id="HACM01007831">
    <property type="protein sequence ID" value="CRZ08273.1"/>
    <property type="molecule type" value="Transcribed_RNA"/>
</dbReference>
<dbReference type="GO" id="GO:0003677">
    <property type="term" value="F:DNA binding"/>
    <property type="evidence" value="ECO:0007669"/>
    <property type="project" value="InterPro"/>
</dbReference>
<accession>A0A0H5R235</accession>
<dbReference type="AlphaFoldDB" id="A0A0H5R235"/>
<reference evidence="1" key="1">
    <citation type="submission" date="2015-04" db="EMBL/GenBank/DDBJ databases">
        <title>The genome sequence of the plant pathogenic Rhizarian Plasmodiophora brassicae reveals insights in its biotrophic life cycle and the origin of chitin synthesis.</title>
        <authorList>
            <person name="Schwelm A."/>
            <person name="Fogelqvist J."/>
            <person name="Knaust A."/>
            <person name="Julke S."/>
            <person name="Lilja T."/>
            <person name="Dhandapani V."/>
            <person name="Bonilla-Rosso G."/>
            <person name="Karlsson M."/>
            <person name="Shevchenko A."/>
            <person name="Choi S.R."/>
            <person name="Kim H.G."/>
            <person name="Park J.Y."/>
            <person name="Lim Y.P."/>
            <person name="Ludwig-Muller J."/>
            <person name="Dixelius C."/>
        </authorList>
    </citation>
    <scope>NUCLEOTIDE SEQUENCE</scope>
    <source>
        <tissue evidence="1">Potato root galls</tissue>
    </source>
</reference>
<name>A0A0H5R235_9EUKA</name>
<dbReference type="InterPro" id="IPR036115">
    <property type="entry name" value="GCM_dom_sf"/>
</dbReference>
<dbReference type="SUPFAM" id="SSF90073">
    <property type="entry name" value="GCM domain"/>
    <property type="match status" value="1"/>
</dbReference>
<organism evidence="1">
    <name type="scientific">Spongospora subterranea</name>
    <dbReference type="NCBI Taxonomy" id="70186"/>
    <lineage>
        <taxon>Eukaryota</taxon>
        <taxon>Sar</taxon>
        <taxon>Rhizaria</taxon>
        <taxon>Endomyxa</taxon>
        <taxon>Phytomyxea</taxon>
        <taxon>Plasmodiophorida</taxon>
        <taxon>Plasmodiophoridae</taxon>
        <taxon>Spongospora</taxon>
    </lineage>
</organism>
<dbReference type="GO" id="GO:0006355">
    <property type="term" value="P:regulation of DNA-templated transcription"/>
    <property type="evidence" value="ECO:0007669"/>
    <property type="project" value="InterPro"/>
</dbReference>